<feature type="domain" description="Siroheme decarboxylase NirL-like HTH" evidence="9">
    <location>
        <begin position="6"/>
        <end position="50"/>
    </location>
</feature>
<dbReference type="InterPro" id="IPR050684">
    <property type="entry name" value="HTH-Siroheme_Decarb"/>
</dbReference>
<evidence type="ECO:0000313" key="11">
    <source>
        <dbReference type="Proteomes" id="UP000236724"/>
    </source>
</evidence>
<name>A0A1H6FEA9_9GAMM</name>
<evidence type="ECO:0000256" key="3">
    <source>
        <dbReference type="ARBA" id="ARBA00023457"/>
    </source>
</evidence>
<feature type="domain" description="Siroheme decarboxylase AsnC-like ligand binding" evidence="8">
    <location>
        <begin position="229"/>
        <end position="317"/>
    </location>
</feature>
<dbReference type="Pfam" id="PF22451">
    <property type="entry name" value="NirdL-like_HTH"/>
    <property type="match status" value="2"/>
</dbReference>
<gene>
    <name evidence="10" type="ORF">MBHS_03870</name>
</gene>
<evidence type="ECO:0000256" key="1">
    <source>
        <dbReference type="ARBA" id="ARBA00023239"/>
    </source>
</evidence>
<evidence type="ECO:0000256" key="4">
    <source>
        <dbReference type="ARBA" id="ARBA00023465"/>
    </source>
</evidence>
<dbReference type="Gene3D" id="3.30.70.3460">
    <property type="match status" value="2"/>
</dbReference>
<feature type="domain" description="Siroheme decarboxylase NirL-like HTH" evidence="9">
    <location>
        <begin position="173"/>
        <end position="219"/>
    </location>
</feature>
<evidence type="ECO:0000256" key="6">
    <source>
        <dbReference type="ARBA" id="ARBA00045291"/>
    </source>
</evidence>
<dbReference type="PANTHER" id="PTHR43413">
    <property type="entry name" value="TRANSCRIPTIONAL REGULATOR, ASNC FAMILY"/>
    <property type="match status" value="1"/>
</dbReference>
<dbReference type="InterPro" id="IPR040523">
    <property type="entry name" value="AsnC_trans_reg2"/>
</dbReference>
<protein>
    <recommendedName>
        <fullName evidence="5">siroheme decarboxylase</fullName>
        <ecNumber evidence="5">4.1.1.111</ecNumber>
    </recommendedName>
</protein>
<feature type="domain" description="Siroheme decarboxylase AsnC-like ligand binding" evidence="8">
    <location>
        <begin position="67"/>
        <end position="138"/>
    </location>
</feature>
<dbReference type="InterPro" id="IPR053953">
    <property type="entry name" value="NirdL-like_HTH"/>
</dbReference>
<keyword evidence="11" id="KW-1185">Reference proteome</keyword>
<evidence type="ECO:0000256" key="5">
    <source>
        <dbReference type="ARBA" id="ARBA00023471"/>
    </source>
</evidence>
<dbReference type="EC" id="4.1.1.111" evidence="5"/>
<comment type="pathway">
    <text evidence="2">Porphyrin-containing compound metabolism.</text>
</comment>
<evidence type="ECO:0000256" key="2">
    <source>
        <dbReference type="ARBA" id="ARBA00023444"/>
    </source>
</evidence>
<evidence type="ECO:0000256" key="7">
    <source>
        <dbReference type="ARBA" id="ARBA00048470"/>
    </source>
</evidence>
<dbReference type="SUPFAM" id="SSF46785">
    <property type="entry name" value="Winged helix' DNA-binding domain"/>
    <property type="match status" value="1"/>
</dbReference>
<accession>A0A1H6FEA9</accession>
<organism evidence="10 11">
    <name type="scientific">Candidatus Venteria ishoeyi</name>
    <dbReference type="NCBI Taxonomy" id="1899563"/>
    <lineage>
        <taxon>Bacteria</taxon>
        <taxon>Pseudomonadati</taxon>
        <taxon>Pseudomonadota</taxon>
        <taxon>Gammaproteobacteria</taxon>
        <taxon>Thiotrichales</taxon>
        <taxon>Thiotrichaceae</taxon>
        <taxon>Venteria</taxon>
    </lineage>
</organism>
<evidence type="ECO:0000259" key="9">
    <source>
        <dbReference type="Pfam" id="PF22451"/>
    </source>
</evidence>
<comment type="subunit">
    <text evidence="4">Probably forms a complex composed of NirD, NirL, NirG and NirH. All proteins are required for the total conversion of siroheme to didecarboxysiroheme.</text>
</comment>
<sequence length="324" mass="36854">MDTLSKNIIRHLQIDFPLCSRPFQQAASRLGITEDILLTQLRDLLDNKILSRFGPLYHAERLGGGLTLAALRAAEQEFDAVADYVNSLPEVAHNYAREHELNMWFVIATEKPEDIARVINKIHLHTGLPVYDFPKQKEYYLGLKLNPDGQAAESFAVNTLKKNQTSASLESFDRLLIQATQAGLALCAQPYQEVANQIGSDENSVIQRLQTMLEQGMIRRIGVVPNHYKLGYCSNGMTVWDVKDDVVDALGQQVGQLDFVSHCYRRPRHLPKWPYNLFAMVHARSHEEIQQQIEKIKTLLGAHNQQHDVLFSRKILKKTGLRFS</sequence>
<comment type="similarity">
    <text evidence="3">Belongs to the Ahb/Nir family.</text>
</comment>
<dbReference type="AlphaFoldDB" id="A0A1H6FEA9"/>
<keyword evidence="1" id="KW-0456">Lyase</keyword>
<comment type="catalytic activity">
    <reaction evidence="7">
        <text>siroheme + 2 H(+) = 12,18-didecarboxysiroheme + 2 CO2</text>
        <dbReference type="Rhea" id="RHEA:19093"/>
        <dbReference type="ChEBI" id="CHEBI:15378"/>
        <dbReference type="ChEBI" id="CHEBI:16526"/>
        <dbReference type="ChEBI" id="CHEBI:60052"/>
        <dbReference type="ChEBI" id="CHEBI:140497"/>
        <dbReference type="EC" id="4.1.1.111"/>
    </reaction>
</comment>
<comment type="function">
    <text evidence="6">Involved in heme d1 biosynthesis. Catalyzes the decarboxylation of siroheme into didecarboxysiroheme.</text>
</comment>
<dbReference type="EMBL" id="FMSV02000542">
    <property type="protein sequence ID" value="SEH07983.1"/>
    <property type="molecule type" value="Genomic_DNA"/>
</dbReference>
<dbReference type="PANTHER" id="PTHR43413:SF1">
    <property type="entry name" value="SIROHEME DECARBOXYLASE NIRL SUBUNIT"/>
    <property type="match status" value="1"/>
</dbReference>
<dbReference type="GO" id="GO:0016829">
    <property type="term" value="F:lyase activity"/>
    <property type="evidence" value="ECO:0007669"/>
    <property type="project" value="UniProtKB-KW"/>
</dbReference>
<dbReference type="InterPro" id="IPR036390">
    <property type="entry name" value="WH_DNA-bd_sf"/>
</dbReference>
<evidence type="ECO:0000313" key="10">
    <source>
        <dbReference type="EMBL" id="SEH07983.1"/>
    </source>
</evidence>
<dbReference type="RefSeq" id="WP_286019509.1">
    <property type="nucleotide sequence ID" value="NZ_FMSV02000542.1"/>
</dbReference>
<dbReference type="Pfam" id="PF17805">
    <property type="entry name" value="AsnC_trans_reg2"/>
    <property type="match status" value="2"/>
</dbReference>
<proteinExistence type="inferred from homology"/>
<dbReference type="Proteomes" id="UP000236724">
    <property type="component" value="Unassembled WGS sequence"/>
</dbReference>
<evidence type="ECO:0000259" key="8">
    <source>
        <dbReference type="Pfam" id="PF17805"/>
    </source>
</evidence>
<reference evidence="10 11" key="1">
    <citation type="submission" date="2016-10" db="EMBL/GenBank/DDBJ databases">
        <authorList>
            <person name="de Groot N.N."/>
        </authorList>
    </citation>
    <scope>NUCLEOTIDE SEQUENCE [LARGE SCALE GENOMIC DNA]</scope>
    <source>
        <strain evidence="10">MBHS1</strain>
    </source>
</reference>